<reference evidence="1" key="1">
    <citation type="journal article" date="2021" name="PLoS Biol.">
        <title>Systematic exploration of Escherichia coli phage-host interactions with the BASEL phage collection.</title>
        <authorList>
            <person name="Maffei E."/>
            <person name="Shaidullina A."/>
            <person name="Burkolter M."/>
            <person name="Heyer Y."/>
            <person name="Estermann F."/>
            <person name="Druelle V."/>
            <person name="Sauer P."/>
            <person name="Willi L."/>
            <person name="Michaelis S."/>
            <person name="Hilbi H."/>
            <person name="Thaler D.S."/>
            <person name="Harms A."/>
        </authorList>
    </citation>
    <scope>NUCLEOTIDE SEQUENCE</scope>
    <source>
        <strain evidence="1">Bas03</strain>
    </source>
</reference>
<dbReference type="Proteomes" id="UP000828115">
    <property type="component" value="Segment"/>
</dbReference>
<accession>A0AAE7VVG8</accession>
<organism evidence="1 2">
    <name type="scientific">Escherichia phage JulesPiccard</name>
    <dbReference type="NCBI Taxonomy" id="2851956"/>
    <lineage>
        <taxon>Viruses</taxon>
        <taxon>Duplodnaviria</taxon>
        <taxon>Heunggongvirae</taxon>
        <taxon>Uroviricota</taxon>
        <taxon>Caudoviricetes</taxon>
        <taxon>Drexlerviridae</taxon>
        <taxon>Braunvirinae</taxon>
        <taxon>Julespiccardvirus</taxon>
        <taxon>Julespiccardvirus julespiccard</taxon>
    </lineage>
</organism>
<dbReference type="EMBL" id="MZ501087">
    <property type="protein sequence ID" value="QXV81912.1"/>
    <property type="molecule type" value="Genomic_DNA"/>
</dbReference>
<evidence type="ECO:0000313" key="1">
    <source>
        <dbReference type="EMBL" id="QXV81912.1"/>
    </source>
</evidence>
<evidence type="ECO:0000313" key="2">
    <source>
        <dbReference type="Proteomes" id="UP000828115"/>
    </source>
</evidence>
<sequence>MRTLRQILNGCKKHHYTYFRDIKWFEDANRLDGYKTKLICKKCHHVENSKVDMMICRSTLDEVHYAKARRLKKLVARP</sequence>
<name>A0AAE7VVG8_9CAUD</name>
<proteinExistence type="predicted"/>
<keyword evidence="2" id="KW-1185">Reference proteome</keyword>
<protein>
    <submittedName>
        <fullName evidence="1">Uncharacterized protein</fullName>
    </submittedName>
</protein>
<gene>
    <name evidence="1" type="ORF">bas03_0085</name>
</gene>